<keyword evidence="6 8" id="KW-0808">Transferase</keyword>
<keyword evidence="5 8" id="KW-0489">Methyltransferase</keyword>
<reference evidence="11 12" key="2">
    <citation type="submission" date="2015-05" db="EMBL/GenBank/DDBJ databases">
        <authorList>
            <person name="Morales-Cruz A."/>
            <person name="Amrine K.C."/>
            <person name="Cantu D."/>
        </authorList>
    </citation>
    <scope>NUCLEOTIDE SEQUENCE [LARGE SCALE GENOMIC DNA]</scope>
    <source>
        <strain evidence="11">UCRPC4</strain>
    </source>
</reference>
<dbReference type="Proteomes" id="UP000053317">
    <property type="component" value="Unassembled WGS sequence"/>
</dbReference>
<evidence type="ECO:0000256" key="2">
    <source>
        <dbReference type="ARBA" id="ARBA00010703"/>
    </source>
</evidence>
<protein>
    <recommendedName>
        <fullName evidence="4 8">Leucine carboxyl methyltransferase 1</fullName>
        <ecNumber evidence="3 8">2.1.1.233</ecNumber>
    </recommendedName>
</protein>
<dbReference type="EC" id="2.1.1.233" evidence="3 8"/>
<comment type="similarity">
    <text evidence="2 8">Belongs to the methyltransferase superfamily. LCMT family.</text>
</comment>
<dbReference type="GO" id="GO:0018423">
    <property type="term" value="F:protein C-terminal leucine carboxyl O-methyltransferase activity"/>
    <property type="evidence" value="ECO:0007669"/>
    <property type="project" value="UniProtKB-EC"/>
</dbReference>
<evidence type="ECO:0000256" key="8">
    <source>
        <dbReference type="PIRNR" id="PIRNR016305"/>
    </source>
</evidence>
<dbReference type="PANTHER" id="PTHR13600">
    <property type="entry name" value="LEUCINE CARBOXYL METHYLTRANSFERASE"/>
    <property type="match status" value="1"/>
</dbReference>
<feature type="binding site" evidence="9">
    <location>
        <position position="91"/>
    </location>
    <ligand>
        <name>S-adenosyl-L-methionine</name>
        <dbReference type="ChEBI" id="CHEBI:59789"/>
    </ligand>
</feature>
<dbReference type="Gene3D" id="3.40.50.150">
    <property type="entry name" value="Vaccinia Virus protein VP39"/>
    <property type="match status" value="1"/>
</dbReference>
<dbReference type="PANTHER" id="PTHR13600:SF21">
    <property type="entry name" value="LEUCINE CARBOXYL METHYLTRANSFERASE 1"/>
    <property type="match status" value="1"/>
</dbReference>
<evidence type="ECO:0000256" key="3">
    <source>
        <dbReference type="ARBA" id="ARBA00012834"/>
    </source>
</evidence>
<evidence type="ECO:0000313" key="11">
    <source>
        <dbReference type="EMBL" id="KKY17800.1"/>
    </source>
</evidence>
<feature type="region of interest" description="Disordered" evidence="10">
    <location>
        <begin position="1"/>
        <end position="43"/>
    </location>
</feature>
<dbReference type="OrthoDB" id="203237at2759"/>
<dbReference type="EMBL" id="LCWF01000137">
    <property type="protein sequence ID" value="KKY17800.1"/>
    <property type="molecule type" value="Genomic_DNA"/>
</dbReference>
<evidence type="ECO:0000256" key="7">
    <source>
        <dbReference type="ARBA" id="ARBA00022691"/>
    </source>
</evidence>
<evidence type="ECO:0000256" key="1">
    <source>
        <dbReference type="ARBA" id="ARBA00000724"/>
    </source>
</evidence>
<dbReference type="InterPro" id="IPR016651">
    <property type="entry name" value="LCMT1"/>
</dbReference>
<feature type="binding site" evidence="9">
    <location>
        <position position="230"/>
    </location>
    <ligand>
        <name>S-adenosyl-L-methionine</name>
        <dbReference type="ChEBI" id="CHEBI:59789"/>
    </ligand>
</feature>
<comment type="catalytic activity">
    <reaction evidence="1 8">
        <text>[phosphatase 2A protein]-C-terminal L-leucine + S-adenosyl-L-methionine = [phosphatase 2A protein]-C-terminal L-leucine methyl ester + S-adenosyl-L-homocysteine</text>
        <dbReference type="Rhea" id="RHEA:48544"/>
        <dbReference type="Rhea" id="RHEA-COMP:12134"/>
        <dbReference type="Rhea" id="RHEA-COMP:12135"/>
        <dbReference type="ChEBI" id="CHEBI:57856"/>
        <dbReference type="ChEBI" id="CHEBI:59789"/>
        <dbReference type="ChEBI" id="CHEBI:90516"/>
        <dbReference type="ChEBI" id="CHEBI:90517"/>
        <dbReference type="EC" id="2.1.1.233"/>
    </reaction>
</comment>
<evidence type="ECO:0000256" key="9">
    <source>
        <dbReference type="PIRSR" id="PIRSR016305-1"/>
    </source>
</evidence>
<organism evidence="11 12">
    <name type="scientific">Phaeomoniella chlamydospora</name>
    <name type="common">Phaeoacremonium chlamydosporum</name>
    <dbReference type="NCBI Taxonomy" id="158046"/>
    <lineage>
        <taxon>Eukaryota</taxon>
        <taxon>Fungi</taxon>
        <taxon>Dikarya</taxon>
        <taxon>Ascomycota</taxon>
        <taxon>Pezizomycotina</taxon>
        <taxon>Eurotiomycetes</taxon>
        <taxon>Chaetothyriomycetidae</taxon>
        <taxon>Phaeomoniellales</taxon>
        <taxon>Phaeomoniellaceae</taxon>
        <taxon>Phaeomoniella</taxon>
    </lineage>
</organism>
<accession>A0A0G2GLM5</accession>
<evidence type="ECO:0000313" key="12">
    <source>
        <dbReference type="Proteomes" id="UP000053317"/>
    </source>
</evidence>
<comment type="function">
    <text evidence="8">Methylates the carboxyl group of the C-terminal leucine residue of protein phosphatase 2A catalytic subunits to form alpha-leucine ester residues.</text>
</comment>
<dbReference type="AlphaFoldDB" id="A0A0G2GLM5"/>
<evidence type="ECO:0000256" key="4">
    <source>
        <dbReference type="ARBA" id="ARBA00017497"/>
    </source>
</evidence>
<dbReference type="GO" id="GO:0032259">
    <property type="term" value="P:methylation"/>
    <property type="evidence" value="ECO:0007669"/>
    <property type="project" value="UniProtKB-KW"/>
</dbReference>
<evidence type="ECO:0000256" key="5">
    <source>
        <dbReference type="ARBA" id="ARBA00022603"/>
    </source>
</evidence>
<dbReference type="PIRSF" id="PIRSF016305">
    <property type="entry name" value="LCM_mtfrase"/>
    <property type="match status" value="1"/>
</dbReference>
<evidence type="ECO:0000256" key="10">
    <source>
        <dbReference type="SAM" id="MobiDB-lite"/>
    </source>
</evidence>
<comment type="caution">
    <text evidence="11">The sequence shown here is derived from an EMBL/GenBank/DDBJ whole genome shotgun (WGS) entry which is preliminary data.</text>
</comment>
<gene>
    <name evidence="11" type="ORF">UCRPC4_g05433</name>
</gene>
<feature type="compositionally biased region" description="Polar residues" evidence="10">
    <location>
        <begin position="1"/>
        <end position="10"/>
    </location>
</feature>
<feature type="binding site" evidence="9">
    <location>
        <position position="117"/>
    </location>
    <ligand>
        <name>S-adenosyl-L-methionine</name>
        <dbReference type="ChEBI" id="CHEBI:59789"/>
    </ligand>
</feature>
<evidence type="ECO:0000256" key="6">
    <source>
        <dbReference type="ARBA" id="ARBA00022679"/>
    </source>
</evidence>
<dbReference type="InterPro" id="IPR029063">
    <property type="entry name" value="SAM-dependent_MTases_sf"/>
</dbReference>
<dbReference type="SUPFAM" id="SSF53335">
    <property type="entry name" value="S-adenosyl-L-methionine-dependent methyltransferases"/>
    <property type="match status" value="1"/>
</dbReference>
<name>A0A0G2GLM5_PHACM</name>
<keyword evidence="12" id="KW-1185">Reference proteome</keyword>
<dbReference type="Pfam" id="PF04072">
    <property type="entry name" value="LCM"/>
    <property type="match status" value="1"/>
</dbReference>
<proteinExistence type="inferred from homology"/>
<reference evidence="11 12" key="1">
    <citation type="submission" date="2015-05" db="EMBL/GenBank/DDBJ databases">
        <title>Distinctive expansion of gene families associated with plant cell wall degradation and secondary metabolism in the genomes of grapevine trunk pathogens.</title>
        <authorList>
            <person name="Lawrence D.P."/>
            <person name="Travadon R."/>
            <person name="Rolshausen P.E."/>
            <person name="Baumgartner K."/>
        </authorList>
    </citation>
    <scope>NUCLEOTIDE SEQUENCE [LARGE SCALE GENOMIC DNA]</scope>
    <source>
        <strain evidence="11">UCRPC4</strain>
    </source>
</reference>
<sequence length="388" mass="43135">MSASQIPNLNSLRRGGSRLRGRGRGQAPDGSGPSRGLSKDEVIQRTDLDASTSRLSAVETGYLDDPFAVLLTTGGEATRRLPLMNRGTYVRTTAIDRLVDGFCQSQEGQCKQIISLGAGSDTRFFRLKQKYPDINLVYHELDFPTNASAKIRRIRSGPVRNTINRICGWTFDEAFVSQVGEDPTGLHAPDYHIHPIDLRSLPGGSLHRELGSAKVLEAFDTEISTLLISECCLIYLSPSDANSVLSYFTSIFKSTSMGIVIYEPIRPDDAFGRTMVANLTVRGIHLQTLQTYATLEAQTRRLEQHGFGVNQDGGIGAADVEYLWQSWVDGGEKERVEGLEWMDEVEEWKLLMQHYCVVWGWRGLDASGAAFTTWKNLSSQVTDVEEHR</sequence>
<keyword evidence="7 8" id="KW-0949">S-adenosyl-L-methionine</keyword>
<dbReference type="InterPro" id="IPR007213">
    <property type="entry name" value="Ppm1/Ppm2/Tcmp"/>
</dbReference>
<feature type="binding site" evidence="9">
    <location>
        <begin position="197"/>
        <end position="198"/>
    </location>
    <ligand>
        <name>S-adenosyl-L-methionine</name>
        <dbReference type="ChEBI" id="CHEBI:59789"/>
    </ligand>
</feature>